<protein>
    <submittedName>
        <fullName evidence="2">Ferritin-like domain-containing protein</fullName>
    </submittedName>
</protein>
<dbReference type="InterPro" id="IPR009078">
    <property type="entry name" value="Ferritin-like_SF"/>
</dbReference>
<dbReference type="SUPFAM" id="SSF47240">
    <property type="entry name" value="Ferritin-like"/>
    <property type="match status" value="1"/>
</dbReference>
<reference evidence="2 3" key="1">
    <citation type="journal article" date="2017" name="ISME J.">
        <title>Energy and carbon metabolisms in a deep terrestrial subsurface fluid microbial community.</title>
        <authorList>
            <person name="Momper L."/>
            <person name="Jungbluth S.P."/>
            <person name="Lee M.D."/>
            <person name="Amend J.P."/>
        </authorList>
    </citation>
    <scope>NUCLEOTIDE SEQUENCE [LARGE SCALE GENOMIC DNA]</scope>
    <source>
        <strain evidence="2">SURF_5</strain>
    </source>
</reference>
<dbReference type="Pfam" id="PF09537">
    <property type="entry name" value="DUF2383"/>
    <property type="match status" value="1"/>
</dbReference>
<name>A0A3A4NL57_ABYX5</name>
<feature type="domain" description="DUF2383" evidence="1">
    <location>
        <begin position="24"/>
        <end position="128"/>
    </location>
</feature>
<evidence type="ECO:0000313" key="2">
    <source>
        <dbReference type="EMBL" id="RJP19822.1"/>
    </source>
</evidence>
<sequence>MLIVSVVKKNGNEKRRSPLDTKETAKKLSSLVQLDIDAEYAYGQAIDEIKEWPIKNRLIEFRDDHKRHVAELSVAIRELGETPPEYKRDTKGFLLEGFTAIRSKTGTEGALKAMRSNEKTTNKSYNKARSWDVTPSIKALIEKNYEDERRHLEYIETALETKLWKKTA</sequence>
<dbReference type="InterPro" id="IPR012347">
    <property type="entry name" value="Ferritin-like"/>
</dbReference>
<dbReference type="EMBL" id="QZKU01000084">
    <property type="protein sequence ID" value="RJP19822.1"/>
    <property type="molecule type" value="Genomic_DNA"/>
</dbReference>
<dbReference type="CDD" id="cd00657">
    <property type="entry name" value="Ferritin_like"/>
    <property type="match status" value="1"/>
</dbReference>
<dbReference type="Proteomes" id="UP000265882">
    <property type="component" value="Unassembled WGS sequence"/>
</dbReference>
<comment type="caution">
    <text evidence="2">The sequence shown here is derived from an EMBL/GenBank/DDBJ whole genome shotgun (WGS) entry which is preliminary data.</text>
</comment>
<dbReference type="Gene3D" id="1.20.1260.10">
    <property type="match status" value="1"/>
</dbReference>
<evidence type="ECO:0000313" key="3">
    <source>
        <dbReference type="Proteomes" id="UP000265882"/>
    </source>
</evidence>
<organism evidence="2 3">
    <name type="scientific">Abyssobacteria bacterium (strain SURF_5)</name>
    <dbReference type="NCBI Taxonomy" id="2093360"/>
    <lineage>
        <taxon>Bacteria</taxon>
        <taxon>Pseudomonadati</taxon>
        <taxon>Candidatus Hydrogenedentota</taxon>
        <taxon>Candidatus Abyssobacteria</taxon>
    </lineage>
</organism>
<proteinExistence type="predicted"/>
<accession>A0A3A4NL57</accession>
<dbReference type="AlphaFoldDB" id="A0A3A4NL57"/>
<gene>
    <name evidence="2" type="ORF">C4520_12090</name>
</gene>
<dbReference type="InterPro" id="IPR019052">
    <property type="entry name" value="DUF2383"/>
</dbReference>
<evidence type="ECO:0000259" key="1">
    <source>
        <dbReference type="Pfam" id="PF09537"/>
    </source>
</evidence>